<dbReference type="Pfam" id="PF10014">
    <property type="entry name" value="2OG-Fe_Oxy_2"/>
    <property type="match status" value="1"/>
</dbReference>
<accession>A0A1A3CDX0</accession>
<evidence type="ECO:0000313" key="2">
    <source>
        <dbReference type="Proteomes" id="UP000093795"/>
    </source>
</evidence>
<dbReference type="AlphaFoldDB" id="A0A1A3CDX0"/>
<gene>
    <name evidence="1" type="ORF">A9X01_19295</name>
</gene>
<reference evidence="1 2" key="1">
    <citation type="submission" date="2016-06" db="EMBL/GenBank/DDBJ databases">
        <authorList>
            <person name="Kjaerup R.B."/>
            <person name="Dalgaard T.S."/>
            <person name="Juul-Madsen H.R."/>
        </authorList>
    </citation>
    <scope>NUCLEOTIDE SEQUENCE [LARGE SCALE GENOMIC DNA]</scope>
    <source>
        <strain evidence="1 2">1081914.2</strain>
    </source>
</reference>
<dbReference type="GO" id="GO:0051213">
    <property type="term" value="F:dioxygenase activity"/>
    <property type="evidence" value="ECO:0007669"/>
    <property type="project" value="InterPro"/>
</dbReference>
<dbReference type="Gene3D" id="2.60.120.620">
    <property type="entry name" value="q2cbj1_9rhob like domain"/>
    <property type="match status" value="1"/>
</dbReference>
<sequence>MVRIAGDEITHGDSVAPATPDLAATAVAVLPAFALSRSLDIHREEWIRLGRHWDDLVPDPYAAELGVRRLRRYGRYLMGDTARAVPTEDFVQPGDSNPLYIGKSREFESLTPAFAEDPVLHGLLALLRGLASVLDEVAEWNVSVMSSRSKYAQL</sequence>
<comment type="caution">
    <text evidence="1">The sequence shown here is derived from an EMBL/GenBank/DDBJ whole genome shotgun (WGS) entry which is preliminary data.</text>
</comment>
<name>A0A1A3CDX0_MYCAS</name>
<dbReference type="InterPro" id="IPR018724">
    <property type="entry name" value="2OG-Fe_dioxygenase"/>
</dbReference>
<dbReference type="Proteomes" id="UP000093795">
    <property type="component" value="Unassembled WGS sequence"/>
</dbReference>
<proteinExistence type="predicted"/>
<dbReference type="EMBL" id="LZKQ01000134">
    <property type="protein sequence ID" value="OBI84582.1"/>
    <property type="molecule type" value="Genomic_DNA"/>
</dbReference>
<evidence type="ECO:0000313" key="1">
    <source>
        <dbReference type="EMBL" id="OBI84582.1"/>
    </source>
</evidence>
<dbReference type="STRING" id="1790.A5645_19350"/>
<protein>
    <submittedName>
        <fullName evidence="1">Uncharacterized protein</fullName>
    </submittedName>
</protein>
<organism evidence="1 2">
    <name type="scientific">Mycobacterium asiaticum</name>
    <dbReference type="NCBI Taxonomy" id="1790"/>
    <lineage>
        <taxon>Bacteria</taxon>
        <taxon>Bacillati</taxon>
        <taxon>Actinomycetota</taxon>
        <taxon>Actinomycetes</taxon>
        <taxon>Mycobacteriales</taxon>
        <taxon>Mycobacteriaceae</taxon>
        <taxon>Mycobacterium</taxon>
    </lineage>
</organism>